<proteinExistence type="predicted"/>
<reference evidence="3" key="1">
    <citation type="submission" date="2021-10" db="EMBL/GenBank/DDBJ databases">
        <authorList>
            <person name="Criscuolo A."/>
        </authorList>
    </citation>
    <scope>NUCLEOTIDE SEQUENCE</scope>
    <source>
        <strain evidence="3">CIP111885</strain>
    </source>
</reference>
<dbReference type="InterPro" id="IPR041999">
    <property type="entry name" value="Sortase_D_1"/>
</dbReference>
<dbReference type="AlphaFoldDB" id="A0A9C7G902"/>
<accession>A0A9C7G902</accession>
<sequence>MKLFTIVLVLTGVLFIAIGSIQYTHTYISQKRNLKEAYQIIKKSDQVKLNETLTEQQPLTGDIVGILKFPSLKEELPIIEGTDEDDLEKGVGHFKGSSFPNEKGQIVLSGHRDTVFRRLGELKLGDILKIATSNGTFSYIITNTQIVKASDRSIITLQKEEEILTLTTCYPFSFVGNAPDRYIITGKPVDRPK</sequence>
<organism evidence="3 4">
    <name type="scientific">Pseudoneobacillus rhizosphaerae</name>
    <dbReference type="NCBI Taxonomy" id="2880968"/>
    <lineage>
        <taxon>Bacteria</taxon>
        <taxon>Bacillati</taxon>
        <taxon>Bacillota</taxon>
        <taxon>Bacilli</taxon>
        <taxon>Bacillales</taxon>
        <taxon>Bacillaceae</taxon>
        <taxon>Pseudoneobacillus</taxon>
    </lineage>
</organism>
<name>A0A9C7G902_9BACI</name>
<evidence type="ECO:0000256" key="2">
    <source>
        <dbReference type="PIRSR" id="PIRSR605754-1"/>
    </source>
</evidence>
<dbReference type="EMBL" id="CAKJTG010000007">
    <property type="protein sequence ID" value="CAG9607808.1"/>
    <property type="molecule type" value="Genomic_DNA"/>
</dbReference>
<dbReference type="Proteomes" id="UP000789845">
    <property type="component" value="Unassembled WGS sequence"/>
</dbReference>
<evidence type="ECO:0000256" key="1">
    <source>
        <dbReference type="ARBA" id="ARBA00022801"/>
    </source>
</evidence>
<comment type="caution">
    <text evidence="3">The sequence shown here is derived from an EMBL/GenBank/DDBJ whole genome shotgun (WGS) entry which is preliminary data.</text>
</comment>
<dbReference type="Pfam" id="PF04203">
    <property type="entry name" value="Sortase"/>
    <property type="match status" value="1"/>
</dbReference>
<feature type="active site" description="Acyl-thioester intermediate" evidence="2">
    <location>
        <position position="169"/>
    </location>
</feature>
<dbReference type="NCBIfam" id="TIGR01076">
    <property type="entry name" value="sortase_fam"/>
    <property type="match status" value="1"/>
</dbReference>
<dbReference type="InterPro" id="IPR005754">
    <property type="entry name" value="Sortase"/>
</dbReference>
<dbReference type="SUPFAM" id="SSF63817">
    <property type="entry name" value="Sortase"/>
    <property type="match status" value="1"/>
</dbReference>
<keyword evidence="4" id="KW-1185">Reference proteome</keyword>
<feature type="active site" description="Proton donor/acceptor" evidence="2">
    <location>
        <position position="111"/>
    </location>
</feature>
<dbReference type="EC" id="3.4.22.-" evidence="3"/>
<dbReference type="GO" id="GO:0016787">
    <property type="term" value="F:hydrolase activity"/>
    <property type="evidence" value="ECO:0007669"/>
    <property type="project" value="UniProtKB-KW"/>
</dbReference>
<dbReference type="InterPro" id="IPR053525">
    <property type="entry name" value="Sortase_D"/>
</dbReference>
<dbReference type="InterPro" id="IPR023365">
    <property type="entry name" value="Sortase_dom-sf"/>
</dbReference>
<evidence type="ECO:0000313" key="3">
    <source>
        <dbReference type="EMBL" id="CAG9607808.1"/>
    </source>
</evidence>
<dbReference type="NCBIfam" id="NF033746">
    <property type="entry name" value="class_D_sortase"/>
    <property type="match status" value="1"/>
</dbReference>
<protein>
    <submittedName>
        <fullName evidence="3">Sortase D</fullName>
        <ecNumber evidence="3">3.4.22.-</ecNumber>
    </submittedName>
</protein>
<keyword evidence="1 3" id="KW-0378">Hydrolase</keyword>
<gene>
    <name evidence="3" type="primary">srtD_1</name>
    <name evidence="3" type="ORF">NEOCIP111885_01500</name>
</gene>
<dbReference type="CDD" id="cd05828">
    <property type="entry name" value="Sortase_D_1"/>
    <property type="match status" value="1"/>
</dbReference>
<evidence type="ECO:0000313" key="4">
    <source>
        <dbReference type="Proteomes" id="UP000789845"/>
    </source>
</evidence>
<dbReference type="RefSeq" id="WP_290369506.1">
    <property type="nucleotide sequence ID" value="NZ_CAKJTG010000007.1"/>
</dbReference>
<dbReference type="Gene3D" id="2.40.260.10">
    <property type="entry name" value="Sortase"/>
    <property type="match status" value="1"/>
</dbReference>